<keyword evidence="3" id="KW-1185">Reference proteome</keyword>
<dbReference type="EMBL" id="JACXJA010000029">
    <property type="protein sequence ID" value="MBD2864460.1"/>
    <property type="molecule type" value="Genomic_DNA"/>
</dbReference>
<evidence type="ECO:0000313" key="2">
    <source>
        <dbReference type="EMBL" id="MBD2864460.1"/>
    </source>
</evidence>
<comment type="similarity">
    <text evidence="1">Belongs to the phosphosulfolactate synthase family.</text>
</comment>
<proteinExistence type="inferred from homology"/>
<dbReference type="Pfam" id="PF02679">
    <property type="entry name" value="ComA"/>
    <property type="match status" value="1"/>
</dbReference>
<protein>
    <submittedName>
        <fullName evidence="2">Phosphosulfolactate synthase</fullName>
    </submittedName>
</protein>
<dbReference type="Gene3D" id="3.20.20.70">
    <property type="entry name" value="Aldolase class I"/>
    <property type="match status" value="1"/>
</dbReference>
<reference evidence="2" key="1">
    <citation type="submission" date="2020-09" db="EMBL/GenBank/DDBJ databases">
        <title>A novel bacterium of genus Paenibacillus, isolated from South China Sea.</title>
        <authorList>
            <person name="Huang H."/>
            <person name="Mo K."/>
            <person name="Hu Y."/>
        </authorList>
    </citation>
    <scope>NUCLEOTIDE SEQUENCE</scope>
    <source>
        <strain evidence="2">IB182363</strain>
    </source>
</reference>
<dbReference type="SUPFAM" id="SSF102110">
    <property type="entry name" value="(2r)-phospho-3-sulfolactate synthase ComA"/>
    <property type="match status" value="1"/>
</dbReference>
<dbReference type="Proteomes" id="UP000639396">
    <property type="component" value="Unassembled WGS sequence"/>
</dbReference>
<dbReference type="PANTHER" id="PTHR48413">
    <property type="match status" value="1"/>
</dbReference>
<comment type="caution">
    <text evidence="2">The sequence shown here is derived from an EMBL/GenBank/DDBJ whole genome shotgun (WGS) entry which is preliminary data.</text>
</comment>
<name>A0A927CES3_9BACL</name>
<gene>
    <name evidence="2" type="ORF">IDH45_20950</name>
</gene>
<evidence type="ECO:0000313" key="3">
    <source>
        <dbReference type="Proteomes" id="UP000639396"/>
    </source>
</evidence>
<accession>A0A927CES3</accession>
<dbReference type="RefSeq" id="WP_190930084.1">
    <property type="nucleotide sequence ID" value="NZ_JACXJA010000029.1"/>
</dbReference>
<sequence length="268" mass="29822">MDVTSQLEWHPQLRDPTGCRTFKPRSCGITMVIDKGLGLHAFEDLLETSASYIDLLKIGFGTTPLYPVGLLKRKIELAREYQVATMPGGTFLEVAVAQHTLTDFFDTIGRLGFTAVEVSDGTIEMDRSVRNSLIRRAREAGLTVYTEYGKKLWGSVINTEQLLETVLLDLQHGAELVTIEARESGEGVGIFDADGECRDEELRSILGQLPDPGRILWEAPQKQQQIHLLKIAGCSVNLGNIAPQDVYSLESLRRGLRSDTFLHPQPER</sequence>
<dbReference type="InterPro" id="IPR036112">
    <property type="entry name" value="ComA_synth_sf"/>
</dbReference>
<organism evidence="2 3">
    <name type="scientific">Paenibacillus oceani</name>
    <dbReference type="NCBI Taxonomy" id="2772510"/>
    <lineage>
        <taxon>Bacteria</taxon>
        <taxon>Bacillati</taxon>
        <taxon>Bacillota</taxon>
        <taxon>Bacilli</taxon>
        <taxon>Bacillales</taxon>
        <taxon>Paenibacillaceae</taxon>
        <taxon>Paenibacillus</taxon>
    </lineage>
</organism>
<evidence type="ECO:0000256" key="1">
    <source>
        <dbReference type="ARBA" id="ARBA00010424"/>
    </source>
</evidence>
<dbReference type="InterPro" id="IPR013785">
    <property type="entry name" value="Aldolase_TIM"/>
</dbReference>
<dbReference type="AlphaFoldDB" id="A0A927CES3"/>
<dbReference type="InterPro" id="IPR003830">
    <property type="entry name" value="ComA_synth"/>
</dbReference>
<dbReference type="PANTHER" id="PTHR48413:SF1">
    <property type="entry name" value="PROTEIN HEAT-STRESS-ASSOCIATED 32"/>
    <property type="match status" value="1"/>
</dbReference>